<dbReference type="AlphaFoldDB" id="A0A9X5E212"/>
<dbReference type="InterPro" id="IPR036086">
    <property type="entry name" value="ParB/Sulfiredoxin_sf"/>
</dbReference>
<dbReference type="RefSeq" id="WP_052289997.1">
    <property type="nucleotide sequence ID" value="NZ_JTJC03000001.1"/>
</dbReference>
<reference evidence="2 3" key="1">
    <citation type="journal article" date="2015" name="Genome Announc.">
        <title>Draft Genome Sequence of the Terrestrial Cyanobacterium Scytonema millei VB511283, Isolated from Eastern India.</title>
        <authorList>
            <person name="Sen D."/>
            <person name="Chandrababunaidu M.M."/>
            <person name="Singh D."/>
            <person name="Sanghi N."/>
            <person name="Ghorai A."/>
            <person name="Mishra G.P."/>
            <person name="Madduluri M."/>
            <person name="Adhikary S.P."/>
            <person name="Tripathy S."/>
        </authorList>
    </citation>
    <scope>NUCLEOTIDE SEQUENCE [LARGE SCALE GENOMIC DNA]</scope>
    <source>
        <strain evidence="2 3">VB511283</strain>
    </source>
</reference>
<feature type="compositionally biased region" description="Low complexity" evidence="1">
    <location>
        <begin position="15"/>
        <end position="27"/>
    </location>
</feature>
<feature type="compositionally biased region" description="Basic and acidic residues" evidence="1">
    <location>
        <begin position="240"/>
        <end position="250"/>
    </location>
</feature>
<proteinExistence type="predicted"/>
<dbReference type="SUPFAM" id="SSF110849">
    <property type="entry name" value="ParB/Sulfiredoxin"/>
    <property type="match status" value="1"/>
</dbReference>
<sequence length="398" mass="45558">MITEELTKPNDSEVQSGTRTLSGTRSSQSRRRKAPTQEQLTSEVKSAIIQEAETPIELDINLIKVNGGTQVRKQINASRVDLLAEIVGSGDISKRFNDDPIVFYDGANYWLADGFHRLAAYQKVGRKIIHVISRQGTQRDAQLYSCTVANREHEGLPLTKEDMKQAAIMLLQDKEWNEWSSRKIAEVVGLHHETVEALRKKLTGDSASEKTKTRTYTNKHGKKGSMDTSKIGGKGGKKQSKPEIQPKESVELPELDTPPVKISEKKPLSHVIGNAPIEDNNLVAKLEEENSRLKDEIRLFSQYKSLNLYKDCPKLLKRVQERYFTDKEIREYQLSEYLSYMEREIIRFETLREKTNTMLDWFLSETMKEKGFTTFKQAEEYVCRAIKNQEEHESTQAG</sequence>
<organism evidence="2 3">
    <name type="scientific">Scytonema millei VB511283</name>
    <dbReference type="NCBI Taxonomy" id="1245923"/>
    <lineage>
        <taxon>Bacteria</taxon>
        <taxon>Bacillati</taxon>
        <taxon>Cyanobacteriota</taxon>
        <taxon>Cyanophyceae</taxon>
        <taxon>Nostocales</taxon>
        <taxon>Scytonemataceae</taxon>
        <taxon>Scytonema</taxon>
    </lineage>
</organism>
<accession>A0A9X5E212</accession>
<evidence type="ECO:0000313" key="2">
    <source>
        <dbReference type="EMBL" id="NHC33801.1"/>
    </source>
</evidence>
<feature type="region of interest" description="Disordered" evidence="1">
    <location>
        <begin position="201"/>
        <end position="261"/>
    </location>
</feature>
<name>A0A9X5E212_9CYAN</name>
<evidence type="ECO:0000313" key="3">
    <source>
        <dbReference type="Proteomes" id="UP000031532"/>
    </source>
</evidence>
<dbReference type="OrthoDB" id="189843at2"/>
<gene>
    <name evidence="2" type="ORF">QH73_0003840</name>
</gene>
<feature type="compositionally biased region" description="Basic and acidic residues" evidence="1">
    <location>
        <begin position="1"/>
        <end position="11"/>
    </location>
</feature>
<keyword evidence="3" id="KW-1185">Reference proteome</keyword>
<feature type="region of interest" description="Disordered" evidence="1">
    <location>
        <begin position="1"/>
        <end position="42"/>
    </location>
</feature>
<protein>
    <recommendedName>
        <fullName evidence="4">ParB/Sulfiredoxin domain-containing protein</fullName>
    </recommendedName>
</protein>
<comment type="caution">
    <text evidence="2">The sequence shown here is derived from an EMBL/GenBank/DDBJ whole genome shotgun (WGS) entry which is preliminary data.</text>
</comment>
<feature type="compositionally biased region" description="Basic and acidic residues" evidence="1">
    <location>
        <begin position="201"/>
        <end position="212"/>
    </location>
</feature>
<evidence type="ECO:0008006" key="4">
    <source>
        <dbReference type="Google" id="ProtNLM"/>
    </source>
</evidence>
<dbReference type="Proteomes" id="UP000031532">
    <property type="component" value="Unassembled WGS sequence"/>
</dbReference>
<dbReference type="EMBL" id="JTJC03000001">
    <property type="protein sequence ID" value="NHC33801.1"/>
    <property type="molecule type" value="Genomic_DNA"/>
</dbReference>
<evidence type="ECO:0000256" key="1">
    <source>
        <dbReference type="SAM" id="MobiDB-lite"/>
    </source>
</evidence>